<gene>
    <name evidence="2" type="ORF">SAMN05216355_11332</name>
</gene>
<evidence type="ECO:0000313" key="3">
    <source>
        <dbReference type="Proteomes" id="UP000198541"/>
    </source>
</evidence>
<keyword evidence="3" id="KW-1185">Reference proteome</keyword>
<protein>
    <submittedName>
        <fullName evidence="2">Uncharacterized protein</fullName>
    </submittedName>
</protein>
<dbReference type="AlphaFoldDB" id="A0A1H0E2A9"/>
<reference evidence="3" key="1">
    <citation type="submission" date="2016-10" db="EMBL/GenBank/DDBJ databases">
        <authorList>
            <person name="Varghese N."/>
            <person name="Submissions S."/>
        </authorList>
    </citation>
    <scope>NUCLEOTIDE SEQUENCE [LARGE SCALE GENOMIC DNA]</scope>
    <source>
        <strain evidence="3">DSM 27982</strain>
    </source>
</reference>
<evidence type="ECO:0000256" key="1">
    <source>
        <dbReference type="SAM" id="MobiDB-lite"/>
    </source>
</evidence>
<name>A0A1H0E2A9_9ACTO</name>
<accession>A0A1H0E2A9</accession>
<evidence type="ECO:0000313" key="2">
    <source>
        <dbReference type="EMBL" id="SDN76411.1"/>
    </source>
</evidence>
<dbReference type="Proteomes" id="UP000198541">
    <property type="component" value="Unassembled WGS sequence"/>
</dbReference>
<proteinExistence type="predicted"/>
<dbReference type="EMBL" id="FNIM01000013">
    <property type="protein sequence ID" value="SDN76411.1"/>
    <property type="molecule type" value="Genomic_DNA"/>
</dbReference>
<dbReference type="STRING" id="332524.SAMN04487766_10859"/>
<feature type="region of interest" description="Disordered" evidence="1">
    <location>
        <begin position="1"/>
        <end position="23"/>
    </location>
</feature>
<sequence>MNDADPKRRFAPRPRRAAARSHDRENLVEELKAIRRRVQMVSGTSRDSFHDGSDAYDVASMVIIWLAALFERPEFVPYLTAVTREERLAISTTRNIAAHTGYRSMNDDLFWAAVTQRVPEILDRLIDEAAGAEDF</sequence>
<feature type="compositionally biased region" description="Basic residues" evidence="1">
    <location>
        <begin position="9"/>
        <end position="19"/>
    </location>
</feature>
<dbReference type="RefSeq" id="WP_176765843.1">
    <property type="nucleotide sequence ID" value="NZ_FNIM01000013.1"/>
</dbReference>
<organism evidence="2 3">
    <name type="scientific">Actinomyces ruminicola</name>
    <dbReference type="NCBI Taxonomy" id="332524"/>
    <lineage>
        <taxon>Bacteria</taxon>
        <taxon>Bacillati</taxon>
        <taxon>Actinomycetota</taxon>
        <taxon>Actinomycetes</taxon>
        <taxon>Actinomycetales</taxon>
        <taxon>Actinomycetaceae</taxon>
        <taxon>Actinomyces</taxon>
    </lineage>
</organism>